<protein>
    <recommendedName>
        <fullName evidence="4">Reverse transcriptase zinc-binding domain-containing protein</fullName>
    </recommendedName>
</protein>
<organism evidence="1 3">
    <name type="scientific">Medicago truncatula</name>
    <name type="common">Barrel medic</name>
    <name type="synonym">Medicago tribuloides</name>
    <dbReference type="NCBI Taxonomy" id="3880"/>
    <lineage>
        <taxon>Eukaryota</taxon>
        <taxon>Viridiplantae</taxon>
        <taxon>Streptophyta</taxon>
        <taxon>Embryophyta</taxon>
        <taxon>Tracheophyta</taxon>
        <taxon>Spermatophyta</taxon>
        <taxon>Magnoliopsida</taxon>
        <taxon>eudicotyledons</taxon>
        <taxon>Gunneridae</taxon>
        <taxon>Pentapetalae</taxon>
        <taxon>rosids</taxon>
        <taxon>fabids</taxon>
        <taxon>Fabales</taxon>
        <taxon>Fabaceae</taxon>
        <taxon>Papilionoideae</taxon>
        <taxon>50 kb inversion clade</taxon>
        <taxon>NPAAA clade</taxon>
        <taxon>Hologalegina</taxon>
        <taxon>IRL clade</taxon>
        <taxon>Trifolieae</taxon>
        <taxon>Medicago</taxon>
    </lineage>
</organism>
<evidence type="ECO:0000313" key="2">
    <source>
        <dbReference type="EnsemblPlants" id="KEH43022"/>
    </source>
</evidence>
<dbReference type="HOGENOM" id="CLU_2076563_0_0_1"/>
<evidence type="ECO:0000313" key="1">
    <source>
        <dbReference type="EMBL" id="KEH43022.1"/>
    </source>
</evidence>
<dbReference type="AlphaFoldDB" id="A0A072VMH1"/>
<reference evidence="2" key="3">
    <citation type="submission" date="2015-04" db="UniProtKB">
        <authorList>
            <consortium name="EnsemblPlants"/>
        </authorList>
    </citation>
    <scope>IDENTIFICATION</scope>
    <source>
        <strain evidence="2">cv. Jemalong A17</strain>
    </source>
</reference>
<dbReference type="EMBL" id="CM001217">
    <property type="protein sequence ID" value="KEH43022.1"/>
    <property type="molecule type" value="Genomic_DNA"/>
</dbReference>
<dbReference type="Proteomes" id="UP000002051">
    <property type="component" value="Unassembled WGS sequence"/>
</dbReference>
<name>A0A072VMH1_MEDTR</name>
<reference evidence="1 3" key="2">
    <citation type="journal article" date="2014" name="BMC Genomics">
        <title>An improved genome release (version Mt4.0) for the model legume Medicago truncatula.</title>
        <authorList>
            <person name="Tang H."/>
            <person name="Krishnakumar V."/>
            <person name="Bidwell S."/>
            <person name="Rosen B."/>
            <person name="Chan A."/>
            <person name="Zhou S."/>
            <person name="Gentzbittel L."/>
            <person name="Childs K.L."/>
            <person name="Yandell M."/>
            <person name="Gundlach H."/>
            <person name="Mayer K.F."/>
            <person name="Schwartz D.C."/>
            <person name="Town C.D."/>
        </authorList>
    </citation>
    <scope>GENOME REANNOTATION</scope>
    <source>
        <strain evidence="1">A17</strain>
        <strain evidence="2 3">cv. Jemalong A17</strain>
    </source>
</reference>
<sequence>MMSSVNVFAAEHSNAIWNKEVPLKLCAGDCGKMEDIDHLFLSCDFFGHLWHDIANWLGFSTMPPEHESDHFLQFENLGGTVLKPSQLATPFMRERNARVFPKKEASLQSFLDKIKLQS</sequence>
<accession>A0A072VMH1</accession>
<evidence type="ECO:0008006" key="4">
    <source>
        <dbReference type="Google" id="ProtNLM"/>
    </source>
</evidence>
<reference evidence="1 3" key="1">
    <citation type="journal article" date="2011" name="Nature">
        <title>The Medicago genome provides insight into the evolution of rhizobial symbioses.</title>
        <authorList>
            <person name="Young N.D."/>
            <person name="Debelle F."/>
            <person name="Oldroyd G.E."/>
            <person name="Geurts R."/>
            <person name="Cannon S.B."/>
            <person name="Udvardi M.K."/>
            <person name="Benedito V.A."/>
            <person name="Mayer K.F."/>
            <person name="Gouzy J."/>
            <person name="Schoof H."/>
            <person name="Van de Peer Y."/>
            <person name="Proost S."/>
            <person name="Cook D.R."/>
            <person name="Meyers B.C."/>
            <person name="Spannagl M."/>
            <person name="Cheung F."/>
            <person name="De Mita S."/>
            <person name="Krishnakumar V."/>
            <person name="Gundlach H."/>
            <person name="Zhou S."/>
            <person name="Mudge J."/>
            <person name="Bharti A.K."/>
            <person name="Murray J.D."/>
            <person name="Naoumkina M.A."/>
            <person name="Rosen B."/>
            <person name="Silverstein K.A."/>
            <person name="Tang H."/>
            <person name="Rombauts S."/>
            <person name="Zhao P.X."/>
            <person name="Zhou P."/>
            <person name="Barbe V."/>
            <person name="Bardou P."/>
            <person name="Bechner M."/>
            <person name="Bellec A."/>
            <person name="Berger A."/>
            <person name="Berges H."/>
            <person name="Bidwell S."/>
            <person name="Bisseling T."/>
            <person name="Choisne N."/>
            <person name="Couloux A."/>
            <person name="Denny R."/>
            <person name="Deshpande S."/>
            <person name="Dai X."/>
            <person name="Doyle J.J."/>
            <person name="Dudez A.M."/>
            <person name="Farmer A.D."/>
            <person name="Fouteau S."/>
            <person name="Franken C."/>
            <person name="Gibelin C."/>
            <person name="Gish J."/>
            <person name="Goldstein S."/>
            <person name="Gonzalez A.J."/>
            <person name="Green P.J."/>
            <person name="Hallab A."/>
            <person name="Hartog M."/>
            <person name="Hua A."/>
            <person name="Humphray S.J."/>
            <person name="Jeong D.H."/>
            <person name="Jing Y."/>
            <person name="Jocker A."/>
            <person name="Kenton S.M."/>
            <person name="Kim D.J."/>
            <person name="Klee K."/>
            <person name="Lai H."/>
            <person name="Lang C."/>
            <person name="Lin S."/>
            <person name="Macmil S.L."/>
            <person name="Magdelenat G."/>
            <person name="Matthews L."/>
            <person name="McCorrison J."/>
            <person name="Monaghan E.L."/>
            <person name="Mun J.H."/>
            <person name="Najar F.Z."/>
            <person name="Nicholson C."/>
            <person name="Noirot C."/>
            <person name="O'Bleness M."/>
            <person name="Paule C.R."/>
            <person name="Poulain J."/>
            <person name="Prion F."/>
            <person name="Qin B."/>
            <person name="Qu C."/>
            <person name="Retzel E.F."/>
            <person name="Riddle C."/>
            <person name="Sallet E."/>
            <person name="Samain S."/>
            <person name="Samson N."/>
            <person name="Sanders I."/>
            <person name="Saurat O."/>
            <person name="Scarpelli C."/>
            <person name="Schiex T."/>
            <person name="Segurens B."/>
            <person name="Severin A.J."/>
            <person name="Sherrier D.J."/>
            <person name="Shi R."/>
            <person name="Sims S."/>
            <person name="Singer S.R."/>
            <person name="Sinharoy S."/>
            <person name="Sterck L."/>
            <person name="Viollet A."/>
            <person name="Wang B.B."/>
            <person name="Wang K."/>
            <person name="Wang M."/>
            <person name="Wang X."/>
            <person name="Warfsmann J."/>
            <person name="Weissenbach J."/>
            <person name="White D.D."/>
            <person name="White J.D."/>
            <person name="Wiley G.B."/>
            <person name="Wincker P."/>
            <person name="Xing Y."/>
            <person name="Yang L."/>
            <person name="Yao Z."/>
            <person name="Ying F."/>
            <person name="Zhai J."/>
            <person name="Zhou L."/>
            <person name="Zuber A."/>
            <person name="Denarie J."/>
            <person name="Dixon R.A."/>
            <person name="May G.D."/>
            <person name="Schwartz D.C."/>
            <person name="Rogers J."/>
            <person name="Quetier F."/>
            <person name="Town C.D."/>
            <person name="Roe B.A."/>
        </authorList>
    </citation>
    <scope>NUCLEOTIDE SEQUENCE [LARGE SCALE GENOMIC DNA]</scope>
    <source>
        <strain evidence="1">A17</strain>
        <strain evidence="2 3">cv. Jemalong A17</strain>
    </source>
</reference>
<dbReference type="EnsemblPlants" id="KEH43022">
    <property type="protein sequence ID" value="KEH43022"/>
    <property type="gene ID" value="MTR_1g080940"/>
</dbReference>
<gene>
    <name evidence="1" type="ordered locus">MTR_1g080940</name>
</gene>
<keyword evidence="3" id="KW-1185">Reference proteome</keyword>
<proteinExistence type="predicted"/>
<evidence type="ECO:0000313" key="3">
    <source>
        <dbReference type="Proteomes" id="UP000002051"/>
    </source>
</evidence>